<evidence type="ECO:0000313" key="1">
    <source>
        <dbReference type="EMBL" id="KAK3785246.1"/>
    </source>
</evidence>
<gene>
    <name evidence="1" type="ORF">RRG08_036782</name>
</gene>
<dbReference type="EMBL" id="JAWDGP010002150">
    <property type="protein sequence ID" value="KAK3785246.1"/>
    <property type="molecule type" value="Genomic_DNA"/>
</dbReference>
<reference evidence="1" key="1">
    <citation type="journal article" date="2023" name="G3 (Bethesda)">
        <title>A reference genome for the long-term kleptoplast-retaining sea slug Elysia crispata morphotype clarki.</title>
        <authorList>
            <person name="Eastman K.E."/>
            <person name="Pendleton A.L."/>
            <person name="Shaikh M.A."/>
            <person name="Suttiyut T."/>
            <person name="Ogas R."/>
            <person name="Tomko P."/>
            <person name="Gavelis G."/>
            <person name="Widhalm J.R."/>
            <person name="Wisecaver J.H."/>
        </authorList>
    </citation>
    <scope>NUCLEOTIDE SEQUENCE</scope>
    <source>
        <strain evidence="1">ECLA1</strain>
    </source>
</reference>
<sequence>MSSTSFTLTTNGTVIITVFVNGITSPDVIFMVSPIERIHHHLPPKRACTHLTRTRDSHPAIITSIHAALSCLPKKIPENLC</sequence>
<name>A0AAE1ADV2_9GAST</name>
<evidence type="ECO:0000313" key="2">
    <source>
        <dbReference type="Proteomes" id="UP001283361"/>
    </source>
</evidence>
<dbReference type="AlphaFoldDB" id="A0AAE1ADV2"/>
<dbReference type="Proteomes" id="UP001283361">
    <property type="component" value="Unassembled WGS sequence"/>
</dbReference>
<protein>
    <submittedName>
        <fullName evidence="1">Uncharacterized protein</fullName>
    </submittedName>
</protein>
<proteinExistence type="predicted"/>
<comment type="caution">
    <text evidence="1">The sequence shown here is derived from an EMBL/GenBank/DDBJ whole genome shotgun (WGS) entry which is preliminary data.</text>
</comment>
<accession>A0AAE1ADV2</accession>
<organism evidence="1 2">
    <name type="scientific">Elysia crispata</name>
    <name type="common">lettuce slug</name>
    <dbReference type="NCBI Taxonomy" id="231223"/>
    <lineage>
        <taxon>Eukaryota</taxon>
        <taxon>Metazoa</taxon>
        <taxon>Spiralia</taxon>
        <taxon>Lophotrochozoa</taxon>
        <taxon>Mollusca</taxon>
        <taxon>Gastropoda</taxon>
        <taxon>Heterobranchia</taxon>
        <taxon>Euthyneura</taxon>
        <taxon>Panpulmonata</taxon>
        <taxon>Sacoglossa</taxon>
        <taxon>Placobranchoidea</taxon>
        <taxon>Plakobranchidae</taxon>
        <taxon>Elysia</taxon>
    </lineage>
</organism>
<keyword evidence="2" id="KW-1185">Reference proteome</keyword>